<evidence type="ECO:0000313" key="4">
    <source>
        <dbReference type="Proteomes" id="UP000295328"/>
    </source>
</evidence>
<feature type="domain" description="HTH LytTR-type" evidence="2">
    <location>
        <begin position="198"/>
        <end position="304"/>
    </location>
</feature>
<name>A0A4V3BDW3_9STAP</name>
<evidence type="ECO:0000259" key="2">
    <source>
        <dbReference type="PROSITE" id="PS50930"/>
    </source>
</evidence>
<dbReference type="Gene3D" id="2.40.50.1020">
    <property type="entry name" value="LytTr DNA-binding domain"/>
    <property type="match status" value="1"/>
</dbReference>
<organism evidence="3 4">
    <name type="scientific">Macrococcus hajekii</name>
    <dbReference type="NCBI Taxonomy" id="198482"/>
    <lineage>
        <taxon>Bacteria</taxon>
        <taxon>Bacillati</taxon>
        <taxon>Bacillota</taxon>
        <taxon>Bacilli</taxon>
        <taxon>Bacillales</taxon>
        <taxon>Staphylococcaceae</taxon>
        <taxon>Macrococcus</taxon>
    </lineage>
</organism>
<dbReference type="PANTHER" id="PTHR37299:SF1">
    <property type="entry name" value="STAGE 0 SPORULATION PROTEIN A HOMOLOG"/>
    <property type="match status" value="1"/>
</dbReference>
<dbReference type="AlphaFoldDB" id="A0A4V3BDW3"/>
<sequence>MEVKHMTLIETVKTLEASRQLGIVSSKEERQLLLDWYQANGRWTESFSEPFHERLTVKENIKFYIKWFQSDFNVNDLLHLFNLNAIQRERTKHIQYDDYVLMKLCIAYIQPCKQLVFNDILYNLHFETINQIRQLMTIFEETDHHIVHLLTHIDHAILLTDEVYQVKNEAIKRLEVEQNEKEKENTSQDMQVLNVFKLAVKTEDKTLFLNPEDIDFIEGFEGKVNIHLNNESWLADYSLTELEERLSPYGFYRCHRSYIVNLQKVKEMITWSKNSYSIKLDSSNQNFVPLSRAKLKEFQTYFNGSTVPFTEN</sequence>
<reference evidence="3 4" key="1">
    <citation type="submission" date="2019-01" db="EMBL/GenBank/DDBJ databases">
        <title>Draft genome sequences of the type strains of six Macrococcus species.</title>
        <authorList>
            <person name="Mazhar S."/>
            <person name="Altermann E."/>
            <person name="Hill C."/>
            <person name="Mcauliffe O."/>
        </authorList>
    </citation>
    <scope>NUCLEOTIDE SEQUENCE [LARGE SCALE GENOMIC DNA]</scope>
    <source>
        <strain evidence="3 4">CCM4809</strain>
    </source>
</reference>
<keyword evidence="4" id="KW-1185">Reference proteome</keyword>
<dbReference type="GO" id="GO:0003677">
    <property type="term" value="F:DNA binding"/>
    <property type="evidence" value="ECO:0007669"/>
    <property type="project" value="InterPro"/>
</dbReference>
<dbReference type="OrthoDB" id="9809318at2"/>
<dbReference type="PANTHER" id="PTHR37299">
    <property type="entry name" value="TRANSCRIPTIONAL REGULATOR-RELATED"/>
    <property type="match status" value="1"/>
</dbReference>
<comment type="caution">
    <text evidence="3">The sequence shown here is derived from an EMBL/GenBank/DDBJ whole genome shotgun (WGS) entry which is preliminary data.</text>
</comment>
<dbReference type="GO" id="GO:0000156">
    <property type="term" value="F:phosphorelay response regulator activity"/>
    <property type="evidence" value="ECO:0007669"/>
    <property type="project" value="InterPro"/>
</dbReference>
<accession>A0A4V3BDW3</accession>
<dbReference type="InterPro" id="IPR046947">
    <property type="entry name" value="LytR-like"/>
</dbReference>
<dbReference type="InterPro" id="IPR007492">
    <property type="entry name" value="LytTR_DNA-bd_dom"/>
</dbReference>
<dbReference type="Proteomes" id="UP000295328">
    <property type="component" value="Unassembled WGS sequence"/>
</dbReference>
<gene>
    <name evidence="3" type="ORF">ERX37_06070</name>
</gene>
<dbReference type="SUPFAM" id="SSF52540">
    <property type="entry name" value="P-loop containing nucleoside triphosphate hydrolases"/>
    <property type="match status" value="1"/>
</dbReference>
<dbReference type="PROSITE" id="PS50930">
    <property type="entry name" value="HTH_LYTTR"/>
    <property type="match status" value="1"/>
</dbReference>
<dbReference type="InterPro" id="IPR012046">
    <property type="entry name" value="LytTR_ABC"/>
</dbReference>
<evidence type="ECO:0000313" key="3">
    <source>
        <dbReference type="EMBL" id="TDM01774.1"/>
    </source>
</evidence>
<feature type="coiled-coil region" evidence="1">
    <location>
        <begin position="164"/>
        <end position="191"/>
    </location>
</feature>
<protein>
    <recommendedName>
        <fullName evidence="2">HTH LytTR-type domain-containing protein</fullName>
    </recommendedName>
</protein>
<evidence type="ECO:0000256" key="1">
    <source>
        <dbReference type="SAM" id="Coils"/>
    </source>
</evidence>
<dbReference type="EMBL" id="SCWE01000002">
    <property type="protein sequence ID" value="TDM01774.1"/>
    <property type="molecule type" value="Genomic_DNA"/>
</dbReference>
<dbReference type="SMART" id="SM00850">
    <property type="entry name" value="LytTR"/>
    <property type="match status" value="1"/>
</dbReference>
<dbReference type="PIRSF" id="PIRSF036612">
    <property type="entry name" value="ABC_ATP_LytTR"/>
    <property type="match status" value="1"/>
</dbReference>
<proteinExistence type="predicted"/>
<keyword evidence="1" id="KW-0175">Coiled coil</keyword>
<dbReference type="Gene3D" id="3.40.50.300">
    <property type="entry name" value="P-loop containing nucleotide triphosphate hydrolases"/>
    <property type="match status" value="1"/>
</dbReference>
<dbReference type="InterPro" id="IPR027417">
    <property type="entry name" value="P-loop_NTPase"/>
</dbReference>
<dbReference type="Pfam" id="PF04397">
    <property type="entry name" value="LytTR"/>
    <property type="match status" value="1"/>
</dbReference>